<organism evidence="1 2">
    <name type="scientific">Streptomyces pilosus</name>
    <dbReference type="NCBI Taxonomy" id="28893"/>
    <lineage>
        <taxon>Bacteria</taxon>
        <taxon>Bacillati</taxon>
        <taxon>Actinomycetota</taxon>
        <taxon>Actinomycetes</taxon>
        <taxon>Kitasatosporales</taxon>
        <taxon>Streptomycetaceae</taxon>
        <taxon>Streptomyces</taxon>
    </lineage>
</organism>
<evidence type="ECO:0000313" key="2">
    <source>
        <dbReference type="Proteomes" id="UP000656732"/>
    </source>
</evidence>
<gene>
    <name evidence="1" type="ORF">GCM10010280_42670</name>
</gene>
<keyword evidence="2" id="KW-1185">Reference proteome</keyword>
<dbReference type="Proteomes" id="UP000656732">
    <property type="component" value="Unassembled WGS sequence"/>
</dbReference>
<dbReference type="EMBL" id="BMTU01000008">
    <property type="protein sequence ID" value="GGQ90555.1"/>
    <property type="molecule type" value="Genomic_DNA"/>
</dbReference>
<accession>A0A918F0Z9</accession>
<proteinExistence type="predicted"/>
<evidence type="ECO:0000313" key="1">
    <source>
        <dbReference type="EMBL" id="GGQ90555.1"/>
    </source>
</evidence>
<sequence>MFHKIANPRRTTLAHLDGADDLQTPLQLEHPVELPAQTANPKRTVLMEIPVAAAAAN</sequence>
<reference evidence="1" key="2">
    <citation type="submission" date="2020-09" db="EMBL/GenBank/DDBJ databases">
        <authorList>
            <person name="Sun Q."/>
            <person name="Ohkuma M."/>
        </authorList>
    </citation>
    <scope>NUCLEOTIDE SEQUENCE</scope>
    <source>
        <strain evidence="1">JCM 4403</strain>
    </source>
</reference>
<dbReference type="AlphaFoldDB" id="A0A918F0Z9"/>
<reference evidence="1" key="1">
    <citation type="journal article" date="2014" name="Int. J. Syst. Evol. Microbiol.">
        <title>Complete genome sequence of Corynebacterium casei LMG S-19264T (=DSM 44701T), isolated from a smear-ripened cheese.</title>
        <authorList>
            <consortium name="US DOE Joint Genome Institute (JGI-PGF)"/>
            <person name="Walter F."/>
            <person name="Albersmeier A."/>
            <person name="Kalinowski J."/>
            <person name="Ruckert C."/>
        </authorList>
    </citation>
    <scope>NUCLEOTIDE SEQUENCE</scope>
    <source>
        <strain evidence="1">JCM 4403</strain>
    </source>
</reference>
<comment type="caution">
    <text evidence="1">The sequence shown here is derived from an EMBL/GenBank/DDBJ whole genome shotgun (WGS) entry which is preliminary data.</text>
</comment>
<name>A0A918F0Z9_9ACTN</name>
<protein>
    <submittedName>
        <fullName evidence="1">Uncharacterized protein</fullName>
    </submittedName>
</protein>